<evidence type="ECO:0000313" key="2">
    <source>
        <dbReference type="Proteomes" id="UP000234503"/>
    </source>
</evidence>
<dbReference type="RefSeq" id="WP_101824191.1">
    <property type="nucleotide sequence ID" value="NZ_PJZH01000007.1"/>
</dbReference>
<sequence>MTDLYLSELTLDRRAMQGLRITDAYSLHRVVYSLFHDWRSDAEKFTSLPSGIVFADRGGDLRGRHVLMLSDRPPLATDIDGYGHVNSKPLPDSFFNHTRYRFQLIVNPTRRDARSHKLIPVRGREAIADWFCRRAPQNWGFTVAPASLQISRVEVQCFNDKARRPVTLAQAHLNGLLQVTDPVRFRHSVAAGIGRGRAFGCGLLQLAPFTDALFDK</sequence>
<reference evidence="1 2" key="1">
    <citation type="submission" date="2017-12" db="EMBL/GenBank/DDBJ databases">
        <title>Characterization of six clinical isolates of Enterochimera gen. nov., a novel genus of the Yersiniaciae family and the three species Enterochimera arupensis sp. nov., Enterochimera coloradensis sp. nov, and Enterochimera californica sp. nov.</title>
        <authorList>
            <person name="Rossi A."/>
            <person name="Fisher M."/>
        </authorList>
    </citation>
    <scope>NUCLEOTIDE SEQUENCE [LARGE SCALE GENOMIC DNA]</scope>
    <source>
        <strain evidence="2">2016-Iso4</strain>
    </source>
</reference>
<keyword evidence="2" id="KW-1185">Reference proteome</keyword>
<dbReference type="AlphaFoldDB" id="A0A2N5E4W4"/>
<dbReference type="OrthoDB" id="9795689at2"/>
<dbReference type="InterPro" id="IPR010179">
    <property type="entry name" value="CRISPR-assoc_prot_Cse3"/>
</dbReference>
<accession>A0A2N5E4W4</accession>
<proteinExistence type="predicted"/>
<comment type="caution">
    <text evidence="1">The sequence shown here is derived from an EMBL/GenBank/DDBJ whole genome shotgun (WGS) entry which is preliminary data.</text>
</comment>
<dbReference type="CDD" id="cd09727">
    <property type="entry name" value="Cas6_I-E"/>
    <property type="match status" value="1"/>
</dbReference>
<dbReference type="Gene3D" id="3.30.70.1210">
    <property type="entry name" value="Crispr-associated protein, domain 2"/>
    <property type="match status" value="1"/>
</dbReference>
<dbReference type="SMART" id="SM01101">
    <property type="entry name" value="CRISPR_assoc"/>
    <property type="match status" value="1"/>
</dbReference>
<organism evidence="1 2">
    <name type="scientific">Chimaeribacter coloradensis</name>
    <dbReference type="NCBI Taxonomy" id="2060068"/>
    <lineage>
        <taxon>Bacteria</taxon>
        <taxon>Pseudomonadati</taxon>
        <taxon>Pseudomonadota</taxon>
        <taxon>Gammaproteobacteria</taxon>
        <taxon>Enterobacterales</taxon>
        <taxon>Yersiniaceae</taxon>
        <taxon>Chimaeribacter</taxon>
    </lineage>
</organism>
<dbReference type="EMBL" id="PJZH01000007">
    <property type="protein sequence ID" value="PLR36021.1"/>
    <property type="molecule type" value="Genomic_DNA"/>
</dbReference>
<name>A0A2N5E4W4_9GAMM</name>
<dbReference type="NCBIfam" id="TIGR01907">
    <property type="entry name" value="casE_Cse3"/>
    <property type="match status" value="1"/>
</dbReference>
<dbReference type="Pfam" id="PF08798">
    <property type="entry name" value="CRISPR_assoc"/>
    <property type="match status" value="1"/>
</dbReference>
<evidence type="ECO:0000313" key="1">
    <source>
        <dbReference type="EMBL" id="PLR36021.1"/>
    </source>
</evidence>
<gene>
    <name evidence="1" type="primary">cas6e</name>
    <name evidence="1" type="ORF">CYR32_09710</name>
</gene>
<dbReference type="SUPFAM" id="SSF117987">
    <property type="entry name" value="CRISPR-associated protein"/>
    <property type="match status" value="1"/>
</dbReference>
<dbReference type="Proteomes" id="UP000234503">
    <property type="component" value="Unassembled WGS sequence"/>
</dbReference>
<protein>
    <submittedName>
        <fullName evidence="1">Type I-E CRISPR-associated protein Cas6/Cse3/CasE</fullName>
    </submittedName>
</protein>